<dbReference type="Proteomes" id="UP000030758">
    <property type="component" value="Unassembled WGS sequence"/>
</dbReference>
<dbReference type="AlphaFoldDB" id="A0A085MPY8"/>
<reference evidence="1" key="1">
    <citation type="journal article" date="2014" name="Nat. Genet.">
        <title>Genome and transcriptome of the porcine whipworm Trichuris suis.</title>
        <authorList>
            <person name="Jex A.R."/>
            <person name="Nejsum P."/>
            <person name="Schwarz E.M."/>
            <person name="Hu L."/>
            <person name="Young N.D."/>
            <person name="Hall R.S."/>
            <person name="Korhonen P.K."/>
            <person name="Liao S."/>
            <person name="Thamsborg S."/>
            <person name="Xia J."/>
            <person name="Xu P."/>
            <person name="Wang S."/>
            <person name="Scheerlinck J.P."/>
            <person name="Hofmann A."/>
            <person name="Sternberg P.W."/>
            <person name="Wang J."/>
            <person name="Gasser R.B."/>
        </authorList>
    </citation>
    <scope>NUCLEOTIDE SEQUENCE [LARGE SCALE GENOMIC DNA]</scope>
    <source>
        <strain evidence="1">DCEP-RM93F</strain>
    </source>
</reference>
<evidence type="ECO:0000313" key="1">
    <source>
        <dbReference type="EMBL" id="KFD59284.1"/>
    </source>
</evidence>
<accession>A0A085MPY8</accession>
<protein>
    <recommendedName>
        <fullName evidence="2">DNA pilot protein</fullName>
    </recommendedName>
</protein>
<gene>
    <name evidence="1" type="ORF">M514_28537</name>
</gene>
<evidence type="ECO:0008006" key="2">
    <source>
        <dbReference type="Google" id="ProtNLM"/>
    </source>
</evidence>
<dbReference type="EMBL" id="KL368271">
    <property type="protein sequence ID" value="KFD59284.1"/>
    <property type="molecule type" value="Genomic_DNA"/>
</dbReference>
<proteinExistence type="predicted"/>
<organism evidence="1">
    <name type="scientific">Trichuris suis</name>
    <name type="common">pig whipworm</name>
    <dbReference type="NCBI Taxonomy" id="68888"/>
    <lineage>
        <taxon>Eukaryota</taxon>
        <taxon>Metazoa</taxon>
        <taxon>Ecdysozoa</taxon>
        <taxon>Nematoda</taxon>
        <taxon>Enoplea</taxon>
        <taxon>Dorylaimia</taxon>
        <taxon>Trichinellida</taxon>
        <taxon>Trichuridae</taxon>
        <taxon>Trichuris</taxon>
    </lineage>
</organism>
<name>A0A085MPY8_9BILA</name>
<sequence length="216" mass="22872">MALNNDPMSPDEDMSTNFFNPSFQQGFTNPNGQPSSALQIALPKAPGFGLSSLLNLAGGAASGYLAYKASKKQNALMKEIADKQQAFQERMSNTAYQRAAADLKAAGLNPLLALGSPAGTPQGTSYTPSNPMESAVNSATSVFSRGVEVQLARNAVYQSRVNSALSTIQLLSNYADFARSYGTEGQFWHTVEKLVGVGAKVAHSAVSFAWLKKILG</sequence>